<keyword evidence="2" id="KW-1185">Reference proteome</keyword>
<proteinExistence type="predicted"/>
<evidence type="ECO:0000313" key="2">
    <source>
        <dbReference type="Proteomes" id="UP000827872"/>
    </source>
</evidence>
<accession>A0ACB8EVA7</accession>
<reference evidence="1" key="1">
    <citation type="submission" date="2021-08" db="EMBL/GenBank/DDBJ databases">
        <title>The first chromosome-level gecko genome reveals the dynamic sex chromosomes of Neotropical dwarf geckos (Sphaerodactylidae: Sphaerodactylus).</title>
        <authorList>
            <person name="Pinto B.J."/>
            <person name="Keating S.E."/>
            <person name="Gamble T."/>
        </authorList>
    </citation>
    <scope>NUCLEOTIDE SEQUENCE</scope>
    <source>
        <strain evidence="1">TG3544</strain>
    </source>
</reference>
<dbReference type="Proteomes" id="UP000827872">
    <property type="component" value="Linkage Group LG15"/>
</dbReference>
<comment type="caution">
    <text evidence="1">The sequence shown here is derived from an EMBL/GenBank/DDBJ whole genome shotgun (WGS) entry which is preliminary data.</text>
</comment>
<organism evidence="1 2">
    <name type="scientific">Sphaerodactylus townsendi</name>
    <dbReference type="NCBI Taxonomy" id="933632"/>
    <lineage>
        <taxon>Eukaryota</taxon>
        <taxon>Metazoa</taxon>
        <taxon>Chordata</taxon>
        <taxon>Craniata</taxon>
        <taxon>Vertebrata</taxon>
        <taxon>Euteleostomi</taxon>
        <taxon>Lepidosauria</taxon>
        <taxon>Squamata</taxon>
        <taxon>Bifurcata</taxon>
        <taxon>Gekkota</taxon>
        <taxon>Sphaerodactylidae</taxon>
        <taxon>Sphaerodactylus</taxon>
    </lineage>
</organism>
<protein>
    <submittedName>
        <fullName evidence="1">Uncharacterized protein</fullName>
    </submittedName>
</protein>
<dbReference type="EMBL" id="CM037628">
    <property type="protein sequence ID" value="KAH7996887.1"/>
    <property type="molecule type" value="Genomic_DNA"/>
</dbReference>
<sequence>MMEKLTVVKANGWKMAPKGVGPLQMLIFPSRGYNERVGQQCSTAGGWKHRKRVVRGQLYIDAPNKKGSSLEATEEKGVPCGSSLNVVNTSFCHKRTCSNKTLVVLA</sequence>
<name>A0ACB8EVA7_9SAUR</name>
<gene>
    <name evidence="1" type="ORF">K3G42_011810</name>
</gene>
<evidence type="ECO:0000313" key="1">
    <source>
        <dbReference type="EMBL" id="KAH7996887.1"/>
    </source>
</evidence>